<gene>
    <name evidence="2" type="ORF">GGD56_001578</name>
</gene>
<comment type="caution">
    <text evidence="2">The sequence shown here is derived from an EMBL/GenBank/DDBJ whole genome shotgun (WGS) entry which is preliminary data.</text>
</comment>
<evidence type="ECO:0000313" key="2">
    <source>
        <dbReference type="EMBL" id="MBB4227752.1"/>
    </source>
</evidence>
<name>A0ABR6IIP5_9HYPH</name>
<feature type="transmembrane region" description="Helical" evidence="1">
    <location>
        <begin position="94"/>
        <end position="113"/>
    </location>
</feature>
<protein>
    <submittedName>
        <fullName evidence="2">Uncharacterized protein</fullName>
    </submittedName>
</protein>
<keyword evidence="3" id="KW-1185">Reference proteome</keyword>
<sequence length="114" mass="13083">MVDGADFVFPEKFSIEPRVVARAVISSLRALRESDAGRHVEKSLDRRLADLFTRQLGHVGLHRVIYRVDRTFRDRNSNQHGSYGFCHRLRKKSVVIGGAILVVFVQYGLVVRYQ</sequence>
<evidence type="ECO:0000256" key="1">
    <source>
        <dbReference type="SAM" id="Phobius"/>
    </source>
</evidence>
<dbReference type="Proteomes" id="UP000551353">
    <property type="component" value="Unassembled WGS sequence"/>
</dbReference>
<dbReference type="EMBL" id="JACIFX010000002">
    <property type="protein sequence ID" value="MBB4227752.1"/>
    <property type="molecule type" value="Genomic_DNA"/>
</dbReference>
<reference evidence="2 3" key="1">
    <citation type="submission" date="2020-08" db="EMBL/GenBank/DDBJ databases">
        <title>Genomic Encyclopedia of Type Strains, Phase IV (KMG-V): Genome sequencing to study the core and pangenomes of soil and plant-associated prokaryotes.</title>
        <authorList>
            <person name="Whitman W."/>
        </authorList>
    </citation>
    <scope>NUCLEOTIDE SEQUENCE [LARGE SCALE GENOMIC DNA]</scope>
    <source>
        <strain evidence="2 3">SEMIA 4087</strain>
    </source>
</reference>
<organism evidence="2 3">
    <name type="scientific">Rhizobium mongolense</name>
    <dbReference type="NCBI Taxonomy" id="57676"/>
    <lineage>
        <taxon>Bacteria</taxon>
        <taxon>Pseudomonadati</taxon>
        <taxon>Pseudomonadota</taxon>
        <taxon>Alphaproteobacteria</taxon>
        <taxon>Hyphomicrobiales</taxon>
        <taxon>Rhizobiaceae</taxon>
        <taxon>Rhizobium/Agrobacterium group</taxon>
        <taxon>Rhizobium</taxon>
    </lineage>
</organism>
<evidence type="ECO:0000313" key="3">
    <source>
        <dbReference type="Proteomes" id="UP000551353"/>
    </source>
</evidence>
<keyword evidence="1" id="KW-0472">Membrane</keyword>
<keyword evidence="1" id="KW-0812">Transmembrane</keyword>
<proteinExistence type="predicted"/>
<keyword evidence="1" id="KW-1133">Transmembrane helix</keyword>
<accession>A0ABR6IIP5</accession>